<accession>A0A644VX53</accession>
<dbReference type="SMART" id="SM00267">
    <property type="entry name" value="GGDEF"/>
    <property type="match status" value="1"/>
</dbReference>
<dbReference type="SMART" id="SM00471">
    <property type="entry name" value="HDc"/>
    <property type="match status" value="1"/>
</dbReference>
<dbReference type="Gene3D" id="3.30.450.20">
    <property type="entry name" value="PAS domain"/>
    <property type="match status" value="1"/>
</dbReference>
<dbReference type="InterPro" id="IPR003607">
    <property type="entry name" value="HD/PDEase_dom"/>
</dbReference>
<feature type="domain" description="PAS" evidence="7">
    <location>
        <begin position="199"/>
        <end position="273"/>
    </location>
</feature>
<dbReference type="SUPFAM" id="SSF55785">
    <property type="entry name" value="PYP-like sensor domain (PAS domain)"/>
    <property type="match status" value="1"/>
</dbReference>
<evidence type="ECO:0000256" key="4">
    <source>
        <dbReference type="ARBA" id="ARBA00022989"/>
    </source>
</evidence>
<comment type="caution">
    <text evidence="11">The sequence shown here is derived from an EMBL/GenBank/DDBJ whole genome shotgun (WGS) entry which is preliminary data.</text>
</comment>
<dbReference type="InterPro" id="IPR001610">
    <property type="entry name" value="PAC"/>
</dbReference>
<feature type="domain" description="PAC" evidence="8">
    <location>
        <begin position="274"/>
        <end position="326"/>
    </location>
</feature>
<evidence type="ECO:0000256" key="1">
    <source>
        <dbReference type="ARBA" id="ARBA00004651"/>
    </source>
</evidence>
<dbReference type="GO" id="GO:0000155">
    <property type="term" value="F:phosphorelay sensor kinase activity"/>
    <property type="evidence" value="ECO:0007669"/>
    <property type="project" value="InterPro"/>
</dbReference>
<dbReference type="Pfam" id="PF07694">
    <property type="entry name" value="5TM-5TMR_LYT"/>
    <property type="match status" value="1"/>
</dbReference>
<evidence type="ECO:0000256" key="2">
    <source>
        <dbReference type="ARBA" id="ARBA00022475"/>
    </source>
</evidence>
<dbReference type="SUPFAM" id="SSF55073">
    <property type="entry name" value="Nucleotide cyclase"/>
    <property type="match status" value="1"/>
</dbReference>
<keyword evidence="4 6" id="KW-1133">Transmembrane helix</keyword>
<dbReference type="AlphaFoldDB" id="A0A644VX53"/>
<dbReference type="InterPro" id="IPR000700">
    <property type="entry name" value="PAS-assoc_C"/>
</dbReference>
<dbReference type="InterPro" id="IPR000160">
    <property type="entry name" value="GGDEF_dom"/>
</dbReference>
<dbReference type="PROSITE" id="PS50113">
    <property type="entry name" value="PAC"/>
    <property type="match status" value="1"/>
</dbReference>
<feature type="domain" description="HD-GYP" evidence="10">
    <location>
        <begin position="477"/>
        <end position="668"/>
    </location>
</feature>
<evidence type="ECO:0000259" key="9">
    <source>
        <dbReference type="PROSITE" id="PS50887"/>
    </source>
</evidence>
<dbReference type="PROSITE" id="PS50112">
    <property type="entry name" value="PAS"/>
    <property type="match status" value="1"/>
</dbReference>
<dbReference type="SMART" id="SM00086">
    <property type="entry name" value="PAC"/>
    <property type="match status" value="1"/>
</dbReference>
<evidence type="ECO:0000256" key="3">
    <source>
        <dbReference type="ARBA" id="ARBA00022692"/>
    </source>
</evidence>
<dbReference type="InterPro" id="IPR029787">
    <property type="entry name" value="Nucleotide_cyclase"/>
</dbReference>
<dbReference type="NCBIfam" id="TIGR00254">
    <property type="entry name" value="GGDEF"/>
    <property type="match status" value="1"/>
</dbReference>
<feature type="transmembrane region" description="Helical" evidence="6">
    <location>
        <begin position="6"/>
        <end position="23"/>
    </location>
</feature>
<dbReference type="Pfam" id="PF00990">
    <property type="entry name" value="GGDEF"/>
    <property type="match status" value="1"/>
</dbReference>
<dbReference type="InterPro" id="IPR035965">
    <property type="entry name" value="PAS-like_dom_sf"/>
</dbReference>
<dbReference type="Gene3D" id="3.30.70.270">
    <property type="match status" value="1"/>
</dbReference>
<dbReference type="PROSITE" id="PS51832">
    <property type="entry name" value="HD_GYP"/>
    <property type="match status" value="1"/>
</dbReference>
<feature type="transmembrane region" description="Helical" evidence="6">
    <location>
        <begin position="65"/>
        <end position="89"/>
    </location>
</feature>
<feature type="domain" description="GGDEF" evidence="9">
    <location>
        <begin position="355"/>
        <end position="491"/>
    </location>
</feature>
<comment type="subcellular location">
    <subcellularLocation>
        <location evidence="1">Cell membrane</location>
        <topology evidence="1">Multi-pass membrane protein</topology>
    </subcellularLocation>
</comment>
<dbReference type="PANTHER" id="PTHR43155">
    <property type="entry name" value="CYCLIC DI-GMP PHOSPHODIESTERASE PA4108-RELATED"/>
    <property type="match status" value="1"/>
</dbReference>
<name>A0A644VX53_9ZZZZ</name>
<dbReference type="CDD" id="cd00077">
    <property type="entry name" value="HDc"/>
    <property type="match status" value="1"/>
</dbReference>
<evidence type="ECO:0000259" key="10">
    <source>
        <dbReference type="PROSITE" id="PS51832"/>
    </source>
</evidence>
<dbReference type="NCBIfam" id="TIGR00229">
    <property type="entry name" value="sensory_box"/>
    <property type="match status" value="1"/>
</dbReference>
<dbReference type="InterPro" id="IPR000014">
    <property type="entry name" value="PAS"/>
</dbReference>
<keyword evidence="2" id="KW-1003">Cell membrane</keyword>
<evidence type="ECO:0000313" key="11">
    <source>
        <dbReference type="EMBL" id="MPL95857.1"/>
    </source>
</evidence>
<dbReference type="Gene3D" id="1.10.3210.10">
    <property type="entry name" value="Hypothetical protein af1432"/>
    <property type="match status" value="1"/>
</dbReference>
<evidence type="ECO:0000259" key="7">
    <source>
        <dbReference type="PROSITE" id="PS50112"/>
    </source>
</evidence>
<dbReference type="CDD" id="cd00130">
    <property type="entry name" value="PAS"/>
    <property type="match status" value="1"/>
</dbReference>
<reference evidence="11" key="1">
    <citation type="submission" date="2019-08" db="EMBL/GenBank/DDBJ databases">
        <authorList>
            <person name="Kucharzyk K."/>
            <person name="Murdoch R.W."/>
            <person name="Higgins S."/>
            <person name="Loffler F."/>
        </authorList>
    </citation>
    <scope>NUCLEOTIDE SEQUENCE</scope>
</reference>
<proteinExistence type="predicted"/>
<evidence type="ECO:0000256" key="5">
    <source>
        <dbReference type="ARBA" id="ARBA00023136"/>
    </source>
</evidence>
<dbReference type="Pfam" id="PF13487">
    <property type="entry name" value="HD_5"/>
    <property type="match status" value="1"/>
</dbReference>
<protein>
    <submittedName>
        <fullName evidence="11">Uncharacterized protein</fullName>
    </submittedName>
</protein>
<dbReference type="GO" id="GO:0071555">
    <property type="term" value="P:cell wall organization"/>
    <property type="evidence" value="ECO:0007669"/>
    <property type="project" value="InterPro"/>
</dbReference>
<dbReference type="SMART" id="SM00091">
    <property type="entry name" value="PAS"/>
    <property type="match status" value="1"/>
</dbReference>
<feature type="transmembrane region" description="Helical" evidence="6">
    <location>
        <begin position="135"/>
        <end position="152"/>
    </location>
</feature>
<dbReference type="CDD" id="cd01949">
    <property type="entry name" value="GGDEF"/>
    <property type="match status" value="1"/>
</dbReference>
<dbReference type="GO" id="GO:0005886">
    <property type="term" value="C:plasma membrane"/>
    <property type="evidence" value="ECO:0007669"/>
    <property type="project" value="UniProtKB-SubCell"/>
</dbReference>
<evidence type="ECO:0000259" key="8">
    <source>
        <dbReference type="PROSITE" id="PS50113"/>
    </source>
</evidence>
<dbReference type="InterPro" id="IPR011620">
    <property type="entry name" value="Sig_transdc_His_kinase_LytS_TM"/>
</dbReference>
<dbReference type="PROSITE" id="PS50887">
    <property type="entry name" value="GGDEF"/>
    <property type="match status" value="1"/>
</dbReference>
<keyword evidence="3 6" id="KW-0812">Transmembrane</keyword>
<dbReference type="InterPro" id="IPR037522">
    <property type="entry name" value="HD_GYP_dom"/>
</dbReference>
<dbReference type="EMBL" id="VSSQ01000484">
    <property type="protein sequence ID" value="MPL95857.1"/>
    <property type="molecule type" value="Genomic_DNA"/>
</dbReference>
<dbReference type="InterPro" id="IPR013655">
    <property type="entry name" value="PAS_fold_3"/>
</dbReference>
<dbReference type="SUPFAM" id="SSF109604">
    <property type="entry name" value="HD-domain/PDEase-like"/>
    <property type="match status" value="1"/>
</dbReference>
<dbReference type="PANTHER" id="PTHR43155:SF2">
    <property type="entry name" value="CYCLIC DI-GMP PHOSPHODIESTERASE PA4108"/>
    <property type="match status" value="1"/>
</dbReference>
<feature type="transmembrane region" description="Helical" evidence="6">
    <location>
        <begin position="159"/>
        <end position="184"/>
    </location>
</feature>
<gene>
    <name evidence="11" type="ORF">SDC9_42030</name>
</gene>
<dbReference type="InterPro" id="IPR043128">
    <property type="entry name" value="Rev_trsase/Diguanyl_cyclase"/>
</dbReference>
<dbReference type="Pfam" id="PF08447">
    <property type="entry name" value="PAS_3"/>
    <property type="match status" value="1"/>
</dbReference>
<feature type="transmembrane region" description="Helical" evidence="6">
    <location>
        <begin position="35"/>
        <end position="53"/>
    </location>
</feature>
<organism evidence="11">
    <name type="scientific">bioreactor metagenome</name>
    <dbReference type="NCBI Taxonomy" id="1076179"/>
    <lineage>
        <taxon>unclassified sequences</taxon>
        <taxon>metagenomes</taxon>
        <taxon>ecological metagenomes</taxon>
    </lineage>
</organism>
<evidence type="ECO:0000256" key="6">
    <source>
        <dbReference type="SAM" id="Phobius"/>
    </source>
</evidence>
<keyword evidence="5 6" id="KW-0472">Membrane</keyword>
<sequence length="668" mass="75171">MFNILFNIALLLALTIFFATYPFRDLKRLTSHKVLVGVTIGVVGILVMLNPLTLYEGVIFDSRTILLTVSGMVFGLLPTAIGAAMMAIYRLMIGGGGIYTGLTTILLSSVIGVWWHKKRYQKVLKKHEHFGLEYYLIGVITHVGMLLAMLLMPSDIRRTVVAVMAFPVLVIYPVGTYLLSLLLFSQARRVVSITELEKSERLFKTMFEEAPIGMSLTDLETGRIENINQSYSDMLGYTKEELLGRTWEDFTHPEDKELSKAATASLHEQTNGPLSLDKRFIRKDGQILWANLSLSIFTTRDTEKTESLCMTVDITERKHYEQKILYASNHDALTGLYNRVHFEEYVRDMRIPDDQVLTIAFGDVNGLRILNEAFGREEGNRLLVRIARILQRHLSQDDYVSRVGGDEFALFFFQRTPDQIETILGKVAVDIASLEMMGSVVPSMSFGLSSLSASQGNINEAIKQAEKDLATRKLVDSPHTQGKAVYAIINTLHEKNKREENHSRRVSELCERLAKAYGMGDMAASELRLVGLLHDIGKIAIPESILNKEGRLTAEEWKEMKRHAEIGYRILNSVEDMAGLAQYVLAHHEHYDGNGYPKGLKGEEIPLQSRIICIADAYDAMTASRPYRKTVTAEQAASEIKRCSRTQFDPALVKVFIEDVLALDYEGV</sequence>
<feature type="transmembrane region" description="Helical" evidence="6">
    <location>
        <begin position="96"/>
        <end position="115"/>
    </location>
</feature>